<dbReference type="InterPro" id="IPR029052">
    <property type="entry name" value="Metallo-depent_PP-like"/>
</dbReference>
<dbReference type="SUPFAM" id="SSF56300">
    <property type="entry name" value="Metallo-dependent phosphatases"/>
    <property type="match status" value="1"/>
</dbReference>
<dbReference type="RefSeq" id="WP_008247203.1">
    <property type="nucleotide sequence ID" value="NZ_CP014544.1"/>
</dbReference>
<dbReference type="KEGG" id="zal:AZF00_06695"/>
<reference evidence="2 3" key="1">
    <citation type="submission" date="2015-12" db="EMBL/GenBank/DDBJ databases">
        <authorList>
            <person name="Shamseldin A."/>
            <person name="Moawad H."/>
            <person name="Abd El-Rahim W.M."/>
            <person name="Sadowsky M.J."/>
        </authorList>
    </citation>
    <scope>NUCLEOTIDE SEQUENCE [LARGE SCALE GENOMIC DNA]</scope>
    <source>
        <strain evidence="2 3">SM2</strain>
    </source>
</reference>
<sequence length="366" mass="40703">MTAFLRKFIILVVVCTAPSLVLAYSLTNTLKKGSIAFGSCLQQWQSQPVWQSVIAQKPQAFVFLGDNVYSDVGPYRNVALPDRINQAYKDLAKVEELRRFGMEKNIDVFATWDDNDYGLNDGGAEFTYQTESRAYFADFFGLELDRIGDLDQRGIYHSRYRDIGGLRVQFLMLDTRSHRSPLKTSDQKSACSPTGIIPNTDDDATILGEEQWRWLAGEFKKPADLRIIASSIQVLPTEHCFEKWANFPNERQRLFELIKSSAVSGVVIISGDRHLAEISKLDGALGYPLYEITASGLNSALGANSPAAKEPNVLRTSAKNVLTDNFGSIQIERGGDDAVLQFQIHDVQGEVLDEVELLLSVLKPGA</sequence>
<feature type="domain" description="PhoD-like phosphatase metallophosphatase" evidence="1">
    <location>
        <begin position="36"/>
        <end position="332"/>
    </location>
</feature>
<name>A0A127M446_9GAMM</name>
<evidence type="ECO:0000313" key="3">
    <source>
        <dbReference type="Proteomes" id="UP000074119"/>
    </source>
</evidence>
<proteinExistence type="predicted"/>
<organism evidence="2 3">
    <name type="scientific">Zhongshania aliphaticivorans</name>
    <dbReference type="NCBI Taxonomy" id="1470434"/>
    <lineage>
        <taxon>Bacteria</taxon>
        <taxon>Pseudomonadati</taxon>
        <taxon>Pseudomonadota</taxon>
        <taxon>Gammaproteobacteria</taxon>
        <taxon>Cellvibrionales</taxon>
        <taxon>Spongiibacteraceae</taxon>
        <taxon>Zhongshania</taxon>
    </lineage>
</organism>
<dbReference type="PANTHER" id="PTHR33987:SF1">
    <property type="entry name" value="CALCINEURIN-LIKE METALLO-PHOSPHOESTERASE SUPERFAMILY PROTEIN"/>
    <property type="match status" value="1"/>
</dbReference>
<dbReference type="Proteomes" id="UP000074119">
    <property type="component" value="Chromosome"/>
</dbReference>
<accession>A0A127M446</accession>
<evidence type="ECO:0000259" key="1">
    <source>
        <dbReference type="Pfam" id="PF09423"/>
    </source>
</evidence>
<dbReference type="CDD" id="cd07389">
    <property type="entry name" value="MPP_PhoD"/>
    <property type="match status" value="1"/>
</dbReference>
<dbReference type="Pfam" id="PF09423">
    <property type="entry name" value="PhoD"/>
    <property type="match status" value="1"/>
</dbReference>
<dbReference type="AlphaFoldDB" id="A0A127M446"/>
<dbReference type="Gene3D" id="3.60.21.70">
    <property type="entry name" value="PhoD-like phosphatase"/>
    <property type="match status" value="1"/>
</dbReference>
<dbReference type="InterPro" id="IPR038607">
    <property type="entry name" value="PhoD-like_sf"/>
</dbReference>
<dbReference type="InterPro" id="IPR018946">
    <property type="entry name" value="PhoD-like_MPP"/>
</dbReference>
<dbReference type="PANTHER" id="PTHR33987">
    <property type="entry name" value="CALCINEURIN-LIKE METALLO-PHOSPHOESTERASE SUPERFAMILY PROTEIN"/>
    <property type="match status" value="1"/>
</dbReference>
<gene>
    <name evidence="2" type="ORF">AZF00_06695</name>
</gene>
<dbReference type="STRING" id="1470434.AZF00_06695"/>
<protein>
    <recommendedName>
        <fullName evidence="1">PhoD-like phosphatase metallophosphatase domain-containing protein</fullName>
    </recommendedName>
</protein>
<dbReference type="EMBL" id="CP014544">
    <property type="protein sequence ID" value="AMO68010.1"/>
    <property type="molecule type" value="Genomic_DNA"/>
</dbReference>
<evidence type="ECO:0000313" key="2">
    <source>
        <dbReference type="EMBL" id="AMO68010.1"/>
    </source>
</evidence>